<dbReference type="HAMAP" id="MF_00373">
    <property type="entry name" value="Ribosomal_bL28"/>
    <property type="match status" value="1"/>
</dbReference>
<dbReference type="Gene3D" id="2.20.150.30">
    <property type="match status" value="1"/>
</dbReference>
<gene>
    <name evidence="5" type="primary">rpmB</name>
    <name evidence="6" type="ORF">OD816_001425</name>
</gene>
<name>A0AAE3P5G7_9BACT</name>
<dbReference type="GO" id="GO:0003735">
    <property type="term" value="F:structural constituent of ribosome"/>
    <property type="evidence" value="ECO:0007669"/>
    <property type="project" value="InterPro"/>
</dbReference>
<protein>
    <recommendedName>
        <fullName evidence="4 5">Large ribosomal subunit protein bL28</fullName>
    </recommendedName>
</protein>
<comment type="caution">
    <text evidence="6">The sequence shown here is derived from an EMBL/GenBank/DDBJ whole genome shotgun (WGS) entry which is preliminary data.</text>
</comment>
<sequence length="65" mass="7480">MSKICEICGKRPRSGHQVSHSAKKSTRWWYPNIQKVRVKLPDGRVKRMKICTRCLKAGKVQKAVS</sequence>
<dbReference type="NCBIfam" id="TIGR00009">
    <property type="entry name" value="L28"/>
    <property type="match status" value="1"/>
</dbReference>
<reference evidence="6" key="1">
    <citation type="submission" date="2022-11" db="EMBL/GenBank/DDBJ databases">
        <title>Candidatus Alkanophaga archaea from heated hydrothermal vent sediment oxidize petroleum alkanes.</title>
        <authorList>
            <person name="Zehnle H."/>
            <person name="Laso-Perez R."/>
            <person name="Lipp J."/>
            <person name="Teske A."/>
            <person name="Wegener G."/>
        </authorList>
    </citation>
    <scope>NUCLEOTIDE SEQUENCE</scope>
    <source>
        <strain evidence="6">MCA70</strain>
    </source>
</reference>
<evidence type="ECO:0000256" key="2">
    <source>
        <dbReference type="ARBA" id="ARBA00022980"/>
    </source>
</evidence>
<evidence type="ECO:0000256" key="3">
    <source>
        <dbReference type="ARBA" id="ARBA00023274"/>
    </source>
</evidence>
<keyword evidence="2 5" id="KW-0689">Ribosomal protein</keyword>
<dbReference type="InterPro" id="IPR026569">
    <property type="entry name" value="Ribosomal_bL28"/>
</dbReference>
<dbReference type="AlphaFoldDB" id="A0AAE3P5G7"/>
<evidence type="ECO:0000256" key="4">
    <source>
        <dbReference type="ARBA" id="ARBA00035174"/>
    </source>
</evidence>
<proteinExistence type="inferred from homology"/>
<keyword evidence="3 5" id="KW-0687">Ribonucleoprotein</keyword>
<dbReference type="SUPFAM" id="SSF143800">
    <property type="entry name" value="L28p-like"/>
    <property type="match status" value="1"/>
</dbReference>
<comment type="similarity">
    <text evidence="1 5">Belongs to the bacterial ribosomal protein bL28 family.</text>
</comment>
<organism evidence="6 7">
    <name type="scientific">Candidatus Thermodesulfobacterium syntrophicum</name>
    <dbReference type="NCBI Taxonomy" id="3060442"/>
    <lineage>
        <taxon>Bacteria</taxon>
        <taxon>Pseudomonadati</taxon>
        <taxon>Thermodesulfobacteriota</taxon>
        <taxon>Thermodesulfobacteria</taxon>
        <taxon>Thermodesulfobacteriales</taxon>
        <taxon>Thermodesulfobacteriaceae</taxon>
        <taxon>Thermodesulfobacterium</taxon>
    </lineage>
</organism>
<dbReference type="InterPro" id="IPR050096">
    <property type="entry name" value="Bacterial_rp_bL28"/>
</dbReference>
<dbReference type="GO" id="GO:0005840">
    <property type="term" value="C:ribosome"/>
    <property type="evidence" value="ECO:0007669"/>
    <property type="project" value="UniProtKB-KW"/>
</dbReference>
<evidence type="ECO:0000313" key="6">
    <source>
        <dbReference type="EMBL" id="MDF2954180.1"/>
    </source>
</evidence>
<evidence type="ECO:0000256" key="1">
    <source>
        <dbReference type="ARBA" id="ARBA00008760"/>
    </source>
</evidence>
<dbReference type="InterPro" id="IPR001383">
    <property type="entry name" value="Ribosomal_bL28_bact-type"/>
</dbReference>
<dbReference type="EMBL" id="JAPHEG010000007">
    <property type="protein sequence ID" value="MDF2954180.1"/>
    <property type="molecule type" value="Genomic_DNA"/>
</dbReference>
<dbReference type="Pfam" id="PF00830">
    <property type="entry name" value="Ribosomal_L28"/>
    <property type="match status" value="1"/>
</dbReference>
<dbReference type="InterPro" id="IPR034704">
    <property type="entry name" value="Ribosomal_bL28/bL31-like_sf"/>
</dbReference>
<dbReference type="InterPro" id="IPR037147">
    <property type="entry name" value="Ribosomal_bL28_sf"/>
</dbReference>
<accession>A0AAE3P5G7</accession>
<dbReference type="Gene3D" id="2.30.170.40">
    <property type="entry name" value="Ribosomal protein L28/L24"/>
    <property type="match status" value="1"/>
</dbReference>
<dbReference type="PANTHER" id="PTHR39080">
    <property type="entry name" value="50S RIBOSOMAL PROTEIN L28"/>
    <property type="match status" value="1"/>
</dbReference>
<dbReference type="Proteomes" id="UP001144110">
    <property type="component" value="Unassembled WGS sequence"/>
</dbReference>
<evidence type="ECO:0000256" key="5">
    <source>
        <dbReference type="HAMAP-Rule" id="MF_00373"/>
    </source>
</evidence>
<dbReference type="GO" id="GO:0006412">
    <property type="term" value="P:translation"/>
    <property type="evidence" value="ECO:0007669"/>
    <property type="project" value="UniProtKB-UniRule"/>
</dbReference>
<dbReference type="GO" id="GO:1990904">
    <property type="term" value="C:ribonucleoprotein complex"/>
    <property type="evidence" value="ECO:0007669"/>
    <property type="project" value="UniProtKB-KW"/>
</dbReference>
<dbReference type="PANTHER" id="PTHR39080:SF1">
    <property type="entry name" value="LARGE RIBOSOMAL SUBUNIT PROTEIN BL28A"/>
    <property type="match status" value="1"/>
</dbReference>
<evidence type="ECO:0000313" key="7">
    <source>
        <dbReference type="Proteomes" id="UP001144110"/>
    </source>
</evidence>